<proteinExistence type="inferred from homology"/>
<dbReference type="Proteomes" id="UP000737555">
    <property type="component" value="Unassembled WGS sequence"/>
</dbReference>
<dbReference type="GO" id="GO:1900753">
    <property type="term" value="P:doxorubicin transport"/>
    <property type="evidence" value="ECO:0007669"/>
    <property type="project" value="InterPro"/>
</dbReference>
<sequence length="348" mass="37733">MAAIETSGLTKRFGSLVAVDRLDLAIDREIFGLLGPNGSGKTTTVKMLTTLLAPTEGDATICGHSVTGNPLAVREQISYVPQDMAVDPKLTGRENVVFFAKVYGVPRPRETADEALAMMDLASRADDPVRTYSGGMRRRLELAQALVHDPEVLFLDEPTIGLDVAGRRRIWEHIIVLKNRGMTVFVTTHYMDEADQACDRIGIIDYGRVVATGNPAALKATVCRDIVSIRADGTFQDELPEGVTFLGRTDDELRFEVDKGEEAGLALSRAFAKAGMTVGSVSVRQPTLDDVFLALVGEQDETDVLLHGAGLPPLAPWQGQCRLDADPACGMAHLRRPCSPDTVHRQLP</sequence>
<dbReference type="Pfam" id="PF13732">
    <property type="entry name" value="DrrA1-3_C"/>
    <property type="match status" value="1"/>
</dbReference>
<dbReference type="PROSITE" id="PS50893">
    <property type="entry name" value="ABC_TRANSPORTER_2"/>
    <property type="match status" value="1"/>
</dbReference>
<keyword evidence="4 7" id="KW-0067">ATP-binding</keyword>
<evidence type="ECO:0000259" key="6">
    <source>
        <dbReference type="PROSITE" id="PS50893"/>
    </source>
</evidence>
<dbReference type="InterPro" id="IPR027417">
    <property type="entry name" value="P-loop_NTPase"/>
</dbReference>
<evidence type="ECO:0000256" key="5">
    <source>
        <dbReference type="ARBA" id="ARBA00049985"/>
    </source>
</evidence>
<dbReference type="GO" id="GO:0005886">
    <property type="term" value="C:plasma membrane"/>
    <property type="evidence" value="ECO:0007669"/>
    <property type="project" value="UniProtKB-SubCell"/>
</dbReference>
<comment type="similarity">
    <text evidence="5">Belongs to the ABC transporter superfamily. Drug exporter-1 (DrugE1) (TC 3.A.1.105) family.</text>
</comment>
<dbReference type="SUPFAM" id="SSF52540">
    <property type="entry name" value="P-loop containing nucleoside triphosphate hydrolases"/>
    <property type="match status" value="1"/>
</dbReference>
<evidence type="ECO:0000256" key="4">
    <source>
        <dbReference type="ARBA" id="ARBA00022840"/>
    </source>
</evidence>
<reference evidence="7" key="1">
    <citation type="submission" date="2020-05" db="EMBL/GenBank/DDBJ databases">
        <title>The first insight into the ecology of ammonia-tolerant syntrophic propionate oxidizing bacteria.</title>
        <authorList>
            <person name="Singh A."/>
            <person name="Schnurer A."/>
            <person name="Westerholm M."/>
        </authorList>
    </citation>
    <scope>NUCLEOTIDE SEQUENCE</scope>
    <source>
        <strain evidence="7">MAG54</strain>
    </source>
</reference>
<dbReference type="InterPro" id="IPR003593">
    <property type="entry name" value="AAA+_ATPase"/>
</dbReference>
<keyword evidence="3" id="KW-0547">Nucleotide-binding</keyword>
<evidence type="ECO:0000256" key="2">
    <source>
        <dbReference type="ARBA" id="ARBA00022448"/>
    </source>
</evidence>
<dbReference type="InterPro" id="IPR017871">
    <property type="entry name" value="ABC_transporter-like_CS"/>
</dbReference>
<dbReference type="SMART" id="SM00382">
    <property type="entry name" value="AAA"/>
    <property type="match status" value="1"/>
</dbReference>
<dbReference type="PROSITE" id="PS00211">
    <property type="entry name" value="ABC_TRANSPORTER_1"/>
    <property type="match status" value="1"/>
</dbReference>
<comment type="caution">
    <text evidence="7">The sequence shown here is derived from an EMBL/GenBank/DDBJ whole genome shotgun (WGS) entry which is preliminary data.</text>
</comment>
<gene>
    <name evidence="7" type="ORF">HQQ74_08025</name>
</gene>
<evidence type="ECO:0000256" key="1">
    <source>
        <dbReference type="ARBA" id="ARBA00004413"/>
    </source>
</evidence>
<dbReference type="Pfam" id="PF00005">
    <property type="entry name" value="ABC_tran"/>
    <property type="match status" value="1"/>
</dbReference>
<dbReference type="GO" id="GO:0016887">
    <property type="term" value="F:ATP hydrolysis activity"/>
    <property type="evidence" value="ECO:0007669"/>
    <property type="project" value="InterPro"/>
</dbReference>
<dbReference type="PANTHER" id="PTHR42711:SF5">
    <property type="entry name" value="ABC TRANSPORTER ATP-BINDING PROTEIN NATA"/>
    <property type="match status" value="1"/>
</dbReference>
<feature type="domain" description="ABC transporter" evidence="6">
    <location>
        <begin position="4"/>
        <end position="231"/>
    </location>
</feature>
<name>A0A8T7H4E4_9EURY</name>
<organism evidence="7 8">
    <name type="scientific">Methanoculleus bourgensis</name>
    <dbReference type="NCBI Taxonomy" id="83986"/>
    <lineage>
        <taxon>Archaea</taxon>
        <taxon>Methanobacteriati</taxon>
        <taxon>Methanobacteriota</taxon>
        <taxon>Stenosarchaea group</taxon>
        <taxon>Methanomicrobia</taxon>
        <taxon>Methanomicrobiales</taxon>
        <taxon>Methanomicrobiaceae</taxon>
        <taxon>Methanoculleus</taxon>
    </lineage>
</organism>
<comment type="subcellular location">
    <subcellularLocation>
        <location evidence="1">Cell membrane</location>
        <topology evidence="1">Peripheral membrane protein</topology>
        <orientation evidence="1">Cytoplasmic side</orientation>
    </subcellularLocation>
</comment>
<dbReference type="InterPro" id="IPR005894">
    <property type="entry name" value="DrrA"/>
</dbReference>
<protein>
    <submittedName>
        <fullName evidence="7">ABC transporter ATP-binding protein</fullName>
    </submittedName>
</protein>
<keyword evidence="2" id="KW-0813">Transport</keyword>
<dbReference type="InterPro" id="IPR050763">
    <property type="entry name" value="ABC_transporter_ATP-binding"/>
</dbReference>
<evidence type="ECO:0000313" key="8">
    <source>
        <dbReference type="Proteomes" id="UP000737555"/>
    </source>
</evidence>
<dbReference type="Gene3D" id="3.40.50.300">
    <property type="entry name" value="P-loop containing nucleotide triphosphate hydrolases"/>
    <property type="match status" value="1"/>
</dbReference>
<evidence type="ECO:0000256" key="3">
    <source>
        <dbReference type="ARBA" id="ARBA00022741"/>
    </source>
</evidence>
<dbReference type="NCBIfam" id="TIGR01188">
    <property type="entry name" value="drrA"/>
    <property type="match status" value="1"/>
</dbReference>
<dbReference type="PANTHER" id="PTHR42711">
    <property type="entry name" value="ABC TRANSPORTER ATP-BINDING PROTEIN"/>
    <property type="match status" value="1"/>
</dbReference>
<evidence type="ECO:0000313" key="7">
    <source>
        <dbReference type="EMBL" id="NQS78632.1"/>
    </source>
</evidence>
<dbReference type="InterPro" id="IPR003439">
    <property type="entry name" value="ABC_transporter-like_ATP-bd"/>
</dbReference>
<dbReference type="InterPro" id="IPR025302">
    <property type="entry name" value="DrrA1/2-like_C"/>
</dbReference>
<accession>A0A8T7H4E4</accession>
<dbReference type="GO" id="GO:0043215">
    <property type="term" value="P:daunorubicin transport"/>
    <property type="evidence" value="ECO:0007669"/>
    <property type="project" value="InterPro"/>
</dbReference>
<dbReference type="EMBL" id="JABMJE010000117">
    <property type="protein sequence ID" value="NQS78632.1"/>
    <property type="molecule type" value="Genomic_DNA"/>
</dbReference>
<dbReference type="AlphaFoldDB" id="A0A8T7H4E4"/>
<dbReference type="GO" id="GO:0005524">
    <property type="term" value="F:ATP binding"/>
    <property type="evidence" value="ECO:0007669"/>
    <property type="project" value="UniProtKB-KW"/>
</dbReference>